<dbReference type="OrthoDB" id="2015405at2759"/>
<name>A0A1E1LEG8_9HELO</name>
<reference evidence="5" key="1">
    <citation type="submission" date="2016-03" db="EMBL/GenBank/DDBJ databases">
        <authorList>
            <person name="Guldener U."/>
        </authorList>
    </citation>
    <scope>NUCLEOTIDE SEQUENCE [LARGE SCALE GENOMIC DNA]</scope>
    <source>
        <strain evidence="5">04CH-RAC-A.6.1</strain>
    </source>
</reference>
<sequence>MASPTEGVIDWNKPAETDVVDPSLYRGMTLSSFTSFSMSPEPRVTFNIAFPSRTLSALTQTRYFLIHVLNSNRVAATIAHSFAKGSASEADPESGGRKGWPPQAALDKLRESLKSFEIIDHEVKPGLEGKHRRKRKVRLPLIDCEYATKSILECQVLEQSDRSGGGLIRIGDHVLVVAKVTRILENGDPAKISQNHTFTPGPGLGYCDGDYISSGPIPQQIPLKALKSLTGHLDGKSVEPDVREADTTAGKAAFNQ</sequence>
<evidence type="ECO:0000256" key="1">
    <source>
        <dbReference type="ARBA" id="ARBA00023002"/>
    </source>
</evidence>
<dbReference type="InterPro" id="IPR002563">
    <property type="entry name" value="Flavin_Rdtase-like_dom"/>
</dbReference>
<gene>
    <name evidence="4" type="ORF">RAG0_13308</name>
</gene>
<dbReference type="Pfam" id="PF01613">
    <property type="entry name" value="Flavin_Reduct"/>
    <property type="match status" value="1"/>
</dbReference>
<feature type="region of interest" description="Disordered" evidence="2">
    <location>
        <begin position="234"/>
        <end position="256"/>
    </location>
</feature>
<dbReference type="GO" id="GO:0042602">
    <property type="term" value="F:riboflavin reductase (NADPH) activity"/>
    <property type="evidence" value="ECO:0007669"/>
    <property type="project" value="TreeGrafter"/>
</dbReference>
<protein>
    <recommendedName>
        <fullName evidence="3">Flavin reductase like domain-containing protein</fullName>
    </recommendedName>
</protein>
<feature type="compositionally biased region" description="Basic and acidic residues" evidence="2">
    <location>
        <begin position="234"/>
        <end position="246"/>
    </location>
</feature>
<dbReference type="SUPFAM" id="SSF50475">
    <property type="entry name" value="FMN-binding split barrel"/>
    <property type="match status" value="1"/>
</dbReference>
<proteinExistence type="predicted"/>
<dbReference type="AlphaFoldDB" id="A0A1E1LEG8"/>
<dbReference type="Proteomes" id="UP000178912">
    <property type="component" value="Unassembled WGS sequence"/>
</dbReference>
<dbReference type="EMBL" id="FJUX01000102">
    <property type="protein sequence ID" value="CZT08119.1"/>
    <property type="molecule type" value="Genomic_DNA"/>
</dbReference>
<dbReference type="PANTHER" id="PTHR30466">
    <property type="entry name" value="FLAVIN REDUCTASE"/>
    <property type="match status" value="1"/>
</dbReference>
<dbReference type="InterPro" id="IPR050268">
    <property type="entry name" value="NADH-dep_flavin_reductase"/>
</dbReference>
<dbReference type="SMART" id="SM00903">
    <property type="entry name" value="Flavin_Reduct"/>
    <property type="match status" value="1"/>
</dbReference>
<dbReference type="PANTHER" id="PTHR30466:SF1">
    <property type="entry name" value="FMN REDUCTASE (NADH) RUTF"/>
    <property type="match status" value="1"/>
</dbReference>
<organism evidence="4 5">
    <name type="scientific">Rhynchosporium agropyri</name>
    <dbReference type="NCBI Taxonomy" id="914238"/>
    <lineage>
        <taxon>Eukaryota</taxon>
        <taxon>Fungi</taxon>
        <taxon>Dikarya</taxon>
        <taxon>Ascomycota</taxon>
        <taxon>Pezizomycotina</taxon>
        <taxon>Leotiomycetes</taxon>
        <taxon>Helotiales</taxon>
        <taxon>Ploettnerulaceae</taxon>
        <taxon>Rhynchosporium</taxon>
    </lineage>
</organism>
<keyword evidence="5" id="KW-1185">Reference proteome</keyword>
<evidence type="ECO:0000259" key="3">
    <source>
        <dbReference type="SMART" id="SM00903"/>
    </source>
</evidence>
<dbReference type="Gene3D" id="2.30.110.10">
    <property type="entry name" value="Electron Transport, Fmn-binding Protein, Chain A"/>
    <property type="match status" value="1"/>
</dbReference>
<evidence type="ECO:0000256" key="2">
    <source>
        <dbReference type="SAM" id="MobiDB-lite"/>
    </source>
</evidence>
<evidence type="ECO:0000313" key="4">
    <source>
        <dbReference type="EMBL" id="CZT08119.1"/>
    </source>
</evidence>
<evidence type="ECO:0000313" key="5">
    <source>
        <dbReference type="Proteomes" id="UP000178912"/>
    </source>
</evidence>
<keyword evidence="1" id="KW-0560">Oxidoreductase</keyword>
<accession>A0A1E1LEG8</accession>
<dbReference type="GO" id="GO:0010181">
    <property type="term" value="F:FMN binding"/>
    <property type="evidence" value="ECO:0007669"/>
    <property type="project" value="InterPro"/>
</dbReference>
<dbReference type="InterPro" id="IPR012349">
    <property type="entry name" value="Split_barrel_FMN-bd"/>
</dbReference>
<feature type="domain" description="Flavin reductase like" evidence="3">
    <location>
        <begin position="24"/>
        <end position="197"/>
    </location>
</feature>